<keyword evidence="2" id="KW-1185">Reference proteome</keyword>
<dbReference type="EMBL" id="CAJVPT010001009">
    <property type="protein sequence ID" value="CAG8454787.1"/>
    <property type="molecule type" value="Genomic_DNA"/>
</dbReference>
<sequence length="513" mass="58777">MSELLKTLISECELDEIFIEESKKKWIGRGGFGYVYKCDIGEHWNVVALKELRIDGTSTTIRDILNELKLHSRAKNNRIVELFGISRSNYDEDLCYLVMELADCDLREYLRNKKDELRWEEKIKLAIQITEGISYIHNEMKVAHRDLHTKNILVKCGNIKIADFGLSKNLNSITSSKGSIIGVMPYIDPKKLENNHYTLNPKSDIYSLGVIFWEISSCYPPFDKSDLALIYSRIIKNERENPIIGTPLPFVRLYSKCWDADPFLRPTADETLSQLQSLSFEQVYDGSNYINNYINGLDSTSTDFSADVVSCSLSVSNLPFSNIDNHIKVMKVIVNGKRPKPFSEDTPEKYKILVKEAWHNDPGKRPTIEEIQKKLEDIKTEVNPNRPSLEINEVISLHDEGRYEEAFPQFLQHAENRALHFLKKSADSNNVIGQYMFAYACLKGSYYDKNVGLKYLKKAALQGKFPDALYMVSQIFLNGEYGYPVDSNKYMEYLSKAATAGSKEAQHELDVIN</sequence>
<gene>
    <name evidence="1" type="ORF">ACOLOM_LOCUS921</name>
</gene>
<protein>
    <submittedName>
        <fullName evidence="1">16304_t:CDS:1</fullName>
    </submittedName>
</protein>
<proteinExistence type="predicted"/>
<dbReference type="Proteomes" id="UP000789525">
    <property type="component" value="Unassembled WGS sequence"/>
</dbReference>
<name>A0ACA9K6M0_9GLOM</name>
<organism evidence="1 2">
    <name type="scientific">Acaulospora colombiana</name>
    <dbReference type="NCBI Taxonomy" id="27376"/>
    <lineage>
        <taxon>Eukaryota</taxon>
        <taxon>Fungi</taxon>
        <taxon>Fungi incertae sedis</taxon>
        <taxon>Mucoromycota</taxon>
        <taxon>Glomeromycotina</taxon>
        <taxon>Glomeromycetes</taxon>
        <taxon>Diversisporales</taxon>
        <taxon>Acaulosporaceae</taxon>
        <taxon>Acaulospora</taxon>
    </lineage>
</organism>
<accession>A0ACA9K6M0</accession>
<comment type="caution">
    <text evidence="1">The sequence shown here is derived from an EMBL/GenBank/DDBJ whole genome shotgun (WGS) entry which is preliminary data.</text>
</comment>
<evidence type="ECO:0000313" key="1">
    <source>
        <dbReference type="EMBL" id="CAG8454787.1"/>
    </source>
</evidence>
<reference evidence="1" key="1">
    <citation type="submission" date="2021-06" db="EMBL/GenBank/DDBJ databases">
        <authorList>
            <person name="Kallberg Y."/>
            <person name="Tangrot J."/>
            <person name="Rosling A."/>
        </authorList>
    </citation>
    <scope>NUCLEOTIDE SEQUENCE</scope>
    <source>
        <strain evidence="1">CL356</strain>
    </source>
</reference>
<evidence type="ECO:0000313" key="2">
    <source>
        <dbReference type="Proteomes" id="UP000789525"/>
    </source>
</evidence>